<evidence type="ECO:0000259" key="6">
    <source>
        <dbReference type="Pfam" id="PF04762"/>
    </source>
</evidence>
<dbReference type="InterPro" id="IPR056164">
    <property type="entry name" value="Beta-prop_ELP1_1st"/>
</dbReference>
<dbReference type="GO" id="GO:0002926">
    <property type="term" value="P:tRNA wobble base 5-methoxycarbonylmethyl-2-thiouridinylation"/>
    <property type="evidence" value="ECO:0007669"/>
    <property type="project" value="TreeGrafter"/>
</dbReference>
<dbReference type="InterPro" id="IPR056165">
    <property type="entry name" value="Beta-prop_ELP1_2nd"/>
</dbReference>
<evidence type="ECO:0000259" key="10">
    <source>
        <dbReference type="Pfam" id="PF23936"/>
    </source>
</evidence>
<evidence type="ECO:0000259" key="7">
    <source>
        <dbReference type="Pfam" id="PF23797"/>
    </source>
</evidence>
<dbReference type="InterPro" id="IPR006849">
    <property type="entry name" value="Elp1"/>
</dbReference>
<dbReference type="GO" id="GO:0005829">
    <property type="term" value="C:cytosol"/>
    <property type="evidence" value="ECO:0007669"/>
    <property type="project" value="TreeGrafter"/>
</dbReference>
<sequence>KRGHSRGRATDMRNLIRTGESIAKVDYVPYSGHISIDSPSSHIYYVAIHDGLLHLIQVSMGVDQVTATPLSMIDADSIIIALDYLPELESVCIITGFGDIFKVGVHSEPDVVEPVGSIDGGISSASWSPDHDLCVITTHTSRLILLSQQWDPILETDIDLIVSSLSWKADSMTFAAIGERLSDGKRHIQIWDRYGSHIATTLDSDLPFDSLIGPIAFRPSGDIITGPVVHDAGSQGVQCQMVIFEGANCLRHGQWTLPHSPDHITSVQWNADSSLVAIISNTALHIYHRANYHWYLKSEIRCNPSGFTWDPELPYRAIMFTDHVTMRTMVFDWDTCISSCGIAGVIDGDSVLVTRFAEAVVPPPMSLFRLQANSSICSIAISSSSGSLAALQSCGRVSIFDSLSSRKAGAIIPADRSWPIDCTGSWRQIEWLGDRHLAVLSSDHGGDSLIVIPIDDTCQDHISIRLASPCLRIISYAEDCIAAQLHDGRVLRMSPDHDLVPIGVLPSPCPRFCVAPGNVLIGHDSYSRLYVNTDILSHQCTSMSLSNPKTLLFTTSGPQHVLHTLELNQSTYNINSTHSQRPLERGAIIIAVVPDMDRVVIQMLPRGSLETIYPRSLLLKSIAVSLKNRLWLKTFTTMRRHRLDFNLLYDAGPSIFSFHVDEFVSQINNSNFLTEFLSSLTDINTLDTIYKEFVPLSCQDQTDDRTDLSSLQYLGESSNVTVSSVQSATAPTATGKMNHICKLVGDAIEGIHDNAHLVHARIASFLKQNPAQLEEALCLIANLESSSSRASALRFAMAVVDVDLLFDAALGTYNFDLVEMVGKVSDRDPKEYMPMLDSLRRQSPLMQRYSIDLSLKRVDKALRHLSQMTPVPLDLCLSLIKSHPEQLFPIAFSLFPSPHIPLLTAFAEYCPAHEAGPVYEAADLLEQALLSYKTCGQWRQAMNLAFRLRIDTSDLARDLADSLVSTTTNAMCAIDGARLLSDYCNDVDGAVSVLSRAHQWEDALLLARSKDRSDLVESCVRPRMDSALRTCSKDLADAVKRFSYCCSRIKVIRRDSSVAIETIDDRFDERTQTESNLSGFTLTSNCSVESWASKPWSNISSVSKRPPSVKTRRTRAVKMREGDPREPAFLIKQIQSLCPDADKVSQTSNLLKVLAQFHELEKARLLQHEFGHFLDIVLSESVHIPEITTLPDNVYINWRLKFLAPIERVISTVSTEYSLLTIDESIQEQDEDSEPDVGIDLF</sequence>
<organism evidence="11">
    <name type="scientific">Spongospora subterranea</name>
    <dbReference type="NCBI Taxonomy" id="70186"/>
    <lineage>
        <taxon>Eukaryota</taxon>
        <taxon>Sar</taxon>
        <taxon>Rhizaria</taxon>
        <taxon>Endomyxa</taxon>
        <taxon>Phytomyxea</taxon>
        <taxon>Plasmodiophorida</taxon>
        <taxon>Plasmodiophoridae</taxon>
        <taxon>Spongospora</taxon>
    </lineage>
</organism>
<dbReference type="PANTHER" id="PTHR12747">
    <property type="entry name" value="ELONGATOR COMPLEX PROTEIN 1"/>
    <property type="match status" value="1"/>
</dbReference>
<evidence type="ECO:0008006" key="12">
    <source>
        <dbReference type="Google" id="ProtNLM"/>
    </source>
</evidence>
<keyword evidence="4" id="KW-0963">Cytoplasm</keyword>
<protein>
    <recommendedName>
        <fullName evidence="12">Elongator complex protein 1</fullName>
    </recommendedName>
</protein>
<feature type="domain" description="ELP1 N-terminal second beta-propeller" evidence="7">
    <location>
        <begin position="345"/>
        <end position="590"/>
    </location>
</feature>
<dbReference type="PIRSF" id="PIRSF017233">
    <property type="entry name" value="IKAP"/>
    <property type="match status" value="1"/>
</dbReference>
<evidence type="ECO:0000256" key="2">
    <source>
        <dbReference type="ARBA" id="ARBA00005043"/>
    </source>
</evidence>
<dbReference type="Pfam" id="PF23797">
    <property type="entry name" value="Beta-prop_ELP1_2nd"/>
    <property type="match status" value="1"/>
</dbReference>
<keyword evidence="5" id="KW-0819">tRNA processing</keyword>
<feature type="non-terminal residue" evidence="11">
    <location>
        <position position="1"/>
    </location>
</feature>
<dbReference type="SUPFAM" id="SSF50978">
    <property type="entry name" value="WD40 repeat-like"/>
    <property type="match status" value="1"/>
</dbReference>
<comment type="subcellular location">
    <subcellularLocation>
        <location evidence="1">Cytoplasm</location>
    </subcellularLocation>
</comment>
<evidence type="ECO:0000256" key="1">
    <source>
        <dbReference type="ARBA" id="ARBA00004496"/>
    </source>
</evidence>
<feature type="domain" description="ELP1 first N-terminal beta-propeller" evidence="6">
    <location>
        <begin position="162"/>
        <end position="312"/>
    </location>
</feature>
<name>A0A0H5R5N6_9EUKA</name>
<comment type="pathway">
    <text evidence="2">tRNA modification; 5-methoxycarbonylmethyl-2-thiouridine-tRNA biosynthesis.</text>
</comment>
<dbReference type="Pfam" id="PF23878">
    <property type="entry name" value="TPR_ELP1"/>
    <property type="match status" value="1"/>
</dbReference>
<dbReference type="GO" id="GO:0033588">
    <property type="term" value="C:elongator holoenzyme complex"/>
    <property type="evidence" value="ECO:0007669"/>
    <property type="project" value="InterPro"/>
</dbReference>
<feature type="domain" description="ELP1 alpha-solenoid" evidence="9">
    <location>
        <begin position="615"/>
        <end position="702"/>
    </location>
</feature>
<accession>A0A0H5R5N6</accession>
<evidence type="ECO:0000256" key="5">
    <source>
        <dbReference type="ARBA" id="ARBA00022694"/>
    </source>
</evidence>
<reference evidence="11" key="1">
    <citation type="submission" date="2015-04" db="EMBL/GenBank/DDBJ databases">
        <title>The genome sequence of the plant pathogenic Rhizarian Plasmodiophora brassicae reveals insights in its biotrophic life cycle and the origin of chitin synthesis.</title>
        <authorList>
            <person name="Schwelm A."/>
            <person name="Fogelqvist J."/>
            <person name="Knaust A."/>
            <person name="Julke S."/>
            <person name="Lilja T."/>
            <person name="Dhandapani V."/>
            <person name="Bonilla-Rosso G."/>
            <person name="Karlsson M."/>
            <person name="Shevchenko A."/>
            <person name="Choi S.R."/>
            <person name="Kim H.G."/>
            <person name="Park J.Y."/>
            <person name="Lim Y.P."/>
            <person name="Ludwig-Muller J."/>
            <person name="Dixelius C."/>
        </authorList>
    </citation>
    <scope>NUCLEOTIDE SEQUENCE</scope>
    <source>
        <tissue evidence="11">Potato root galls</tissue>
    </source>
</reference>
<evidence type="ECO:0000259" key="9">
    <source>
        <dbReference type="Pfam" id="PF23925"/>
    </source>
</evidence>
<dbReference type="AlphaFoldDB" id="A0A0H5R5N6"/>
<dbReference type="InterPro" id="IPR056166">
    <property type="entry name" value="TPR_ELP1"/>
</dbReference>
<evidence type="ECO:0000313" key="11">
    <source>
        <dbReference type="EMBL" id="CRZ03504.1"/>
    </source>
</evidence>
<dbReference type="EMBL" id="HACM01003062">
    <property type="protein sequence ID" value="CRZ03504.1"/>
    <property type="molecule type" value="Transcribed_RNA"/>
</dbReference>
<dbReference type="GO" id="GO:0000049">
    <property type="term" value="F:tRNA binding"/>
    <property type="evidence" value="ECO:0007669"/>
    <property type="project" value="TreeGrafter"/>
</dbReference>
<feature type="domain" description="ELP1 TPR" evidence="8">
    <location>
        <begin position="847"/>
        <end position="1003"/>
    </location>
</feature>
<feature type="domain" description="ELP1 three-helical bundle" evidence="10">
    <location>
        <begin position="1014"/>
        <end position="1177"/>
    </location>
</feature>
<dbReference type="SUPFAM" id="SSF69322">
    <property type="entry name" value="Tricorn protease domain 2"/>
    <property type="match status" value="1"/>
</dbReference>
<evidence type="ECO:0000256" key="4">
    <source>
        <dbReference type="ARBA" id="ARBA00022490"/>
    </source>
</evidence>
<dbReference type="Pfam" id="PF23925">
    <property type="entry name" value="A-sol_ELP1"/>
    <property type="match status" value="2"/>
</dbReference>
<dbReference type="PANTHER" id="PTHR12747:SF0">
    <property type="entry name" value="ELONGATOR COMPLEX PROTEIN 1"/>
    <property type="match status" value="1"/>
</dbReference>
<evidence type="ECO:0000259" key="8">
    <source>
        <dbReference type="Pfam" id="PF23878"/>
    </source>
</evidence>
<proteinExistence type="inferred from homology"/>
<feature type="domain" description="ELP1 alpha-solenoid" evidence="9">
    <location>
        <begin position="724"/>
        <end position="839"/>
    </location>
</feature>
<dbReference type="UniPathway" id="UPA00988"/>
<dbReference type="InterPro" id="IPR056169">
    <property type="entry name" value="HB_ELP1"/>
</dbReference>
<evidence type="ECO:0000256" key="3">
    <source>
        <dbReference type="ARBA" id="ARBA00006086"/>
    </source>
</evidence>
<dbReference type="InterPro" id="IPR056167">
    <property type="entry name" value="A-sol_ELP1"/>
</dbReference>
<dbReference type="InterPro" id="IPR036322">
    <property type="entry name" value="WD40_repeat_dom_sf"/>
</dbReference>
<comment type="similarity">
    <text evidence="3">Belongs to the ELP1/IKA1 family.</text>
</comment>
<dbReference type="Pfam" id="PF04762">
    <property type="entry name" value="Beta-prop_ELP1_1st"/>
    <property type="match status" value="2"/>
</dbReference>
<dbReference type="Pfam" id="PF23936">
    <property type="entry name" value="HB_ELP1"/>
    <property type="match status" value="1"/>
</dbReference>
<feature type="domain" description="ELP1 first N-terminal beta-propeller" evidence="6">
    <location>
        <begin position="41"/>
        <end position="159"/>
    </location>
</feature>